<dbReference type="Gene3D" id="2.60.120.330">
    <property type="entry name" value="B-lactam Antibiotic, Isopenicillin N Synthase, Chain"/>
    <property type="match status" value="1"/>
</dbReference>
<dbReference type="GeneID" id="110785141"/>
<keyword evidence="2" id="KW-0812">Transmembrane</keyword>
<dbReference type="AlphaFoldDB" id="A0A9R0I9F8"/>
<dbReference type="OrthoDB" id="1523082at2759"/>
<evidence type="ECO:0008006" key="5">
    <source>
        <dbReference type="Google" id="ProtNLM"/>
    </source>
</evidence>
<sequence length="383" mass="44147">MSSRYNQHHHVTPTTPRDRRSPLSLSSSSSSMMKSFALPPSPIPNAKGSRSAAIDDRKLTDYFTNNLQIPYLRLPDPYSQSHTTQVRIPAQIDYRLLSSRVGNSIERLVKSAREFGVVRIVGHGIERQEVRLVKAEVELFFKSLDERKTRFRKSFVERVGNREEFVWFRSDKAMLLWAREVMGSDRYRDFSRKMESVVSKVDRISEEVAEVVSKFSDKRFQKVIQERESIISLYRYNDMHPSLLVSNEDIHESYDHALSLHLAMERAEFYLHTDKGPLSFTTDPDTIVVTVGDQLRDWSAGDFKAVSGELIFDPNFNGTEASYSLELKCSPLNLNLGHTKRVIKTISLLDQLLIVLIFGFLYQIIFYTFSRPSLGRCLLNLLH</sequence>
<name>A0A9R0I9F8_SPIOL</name>
<evidence type="ECO:0000256" key="2">
    <source>
        <dbReference type="SAM" id="Phobius"/>
    </source>
</evidence>
<dbReference type="PANTHER" id="PTHR34945">
    <property type="entry name" value="2-OXOGLUTARATE (2OG) AND FE(II)-DEPENDENT OXYGENASE SUPERFAMILY PROTEIN"/>
    <property type="match status" value="1"/>
</dbReference>
<evidence type="ECO:0000256" key="1">
    <source>
        <dbReference type="SAM" id="MobiDB-lite"/>
    </source>
</evidence>
<keyword evidence="2" id="KW-0472">Membrane</keyword>
<evidence type="ECO:0000313" key="4">
    <source>
        <dbReference type="RefSeq" id="XP_021845277.1"/>
    </source>
</evidence>
<reference evidence="3" key="1">
    <citation type="journal article" date="2021" name="Nat. Commun.">
        <title>Genomic analyses provide insights into spinach domestication and the genetic basis of agronomic traits.</title>
        <authorList>
            <person name="Cai X."/>
            <person name="Sun X."/>
            <person name="Xu C."/>
            <person name="Sun H."/>
            <person name="Wang X."/>
            <person name="Ge C."/>
            <person name="Zhang Z."/>
            <person name="Wang Q."/>
            <person name="Fei Z."/>
            <person name="Jiao C."/>
            <person name="Wang Q."/>
        </authorList>
    </citation>
    <scope>NUCLEOTIDE SEQUENCE [LARGE SCALE GENOMIC DNA]</scope>
    <source>
        <strain evidence="3">cv. Varoflay</strain>
    </source>
</reference>
<feature type="compositionally biased region" description="Low complexity" evidence="1">
    <location>
        <begin position="22"/>
        <end position="35"/>
    </location>
</feature>
<organism evidence="3 4">
    <name type="scientific">Spinacia oleracea</name>
    <name type="common">Spinach</name>
    <dbReference type="NCBI Taxonomy" id="3562"/>
    <lineage>
        <taxon>Eukaryota</taxon>
        <taxon>Viridiplantae</taxon>
        <taxon>Streptophyta</taxon>
        <taxon>Embryophyta</taxon>
        <taxon>Tracheophyta</taxon>
        <taxon>Spermatophyta</taxon>
        <taxon>Magnoliopsida</taxon>
        <taxon>eudicotyledons</taxon>
        <taxon>Gunneridae</taxon>
        <taxon>Pentapetalae</taxon>
        <taxon>Caryophyllales</taxon>
        <taxon>Chenopodiaceae</taxon>
        <taxon>Chenopodioideae</taxon>
        <taxon>Anserineae</taxon>
        <taxon>Spinacia</taxon>
    </lineage>
</organism>
<protein>
    <recommendedName>
        <fullName evidence="5">Non-haem dioxygenase N-terminal domain-containing protein</fullName>
    </recommendedName>
</protein>
<reference evidence="4" key="2">
    <citation type="submission" date="2025-08" db="UniProtKB">
        <authorList>
            <consortium name="RefSeq"/>
        </authorList>
    </citation>
    <scope>IDENTIFICATION</scope>
    <source>
        <tissue evidence="4">Leaf</tissue>
    </source>
</reference>
<feature type="compositionally biased region" description="Basic residues" evidence="1">
    <location>
        <begin position="1"/>
        <end position="11"/>
    </location>
</feature>
<dbReference type="Proteomes" id="UP000813463">
    <property type="component" value="Chromosome 5"/>
</dbReference>
<feature type="transmembrane region" description="Helical" evidence="2">
    <location>
        <begin position="348"/>
        <end position="369"/>
    </location>
</feature>
<feature type="region of interest" description="Disordered" evidence="1">
    <location>
        <begin position="1"/>
        <end position="52"/>
    </location>
</feature>
<dbReference type="KEGG" id="soe:110785141"/>
<accession>A0A9R0I9F8</accession>
<dbReference type="RefSeq" id="XP_021845277.1">
    <property type="nucleotide sequence ID" value="XM_021989585.2"/>
</dbReference>
<gene>
    <name evidence="4" type="primary">LOC110785141</name>
</gene>
<keyword evidence="2" id="KW-1133">Transmembrane helix</keyword>
<keyword evidence="3" id="KW-1185">Reference proteome</keyword>
<proteinExistence type="predicted"/>
<evidence type="ECO:0000313" key="3">
    <source>
        <dbReference type="Proteomes" id="UP000813463"/>
    </source>
</evidence>
<dbReference type="InterPro" id="IPR027443">
    <property type="entry name" value="IPNS-like_sf"/>
</dbReference>
<dbReference type="PANTHER" id="PTHR34945:SF4">
    <property type="entry name" value="2-OXOGLUTARATE (2OG) AND FE(II)-DEPENDENT OXYGENASE SUPERFAMILY PROTEIN"/>
    <property type="match status" value="1"/>
</dbReference>
<dbReference type="SUPFAM" id="SSF51197">
    <property type="entry name" value="Clavaminate synthase-like"/>
    <property type="match status" value="1"/>
</dbReference>